<evidence type="ECO:0000256" key="2">
    <source>
        <dbReference type="ARBA" id="ARBA00004370"/>
    </source>
</evidence>
<evidence type="ECO:0000256" key="6">
    <source>
        <dbReference type="ARBA" id="ARBA00022777"/>
    </source>
</evidence>
<evidence type="ECO:0000259" key="10">
    <source>
        <dbReference type="PROSITE" id="PS50885"/>
    </source>
</evidence>
<keyword evidence="8" id="KW-0472">Membrane</keyword>
<sequence>MSYRGFKRLLGETGLERKCRYLLGAGVILLMSVSFVVYARQTEELAYDQLQNTGQTLAPTVVARHHTKAEFRDTLDRYQRMAEDELPPQLKSYKYKLSSINPTDNVELQPTSDELPILQNFQLDPTKTEYSITVPAERVYVYYAPVRAGRQCVECHRSEKSVPKPVANLKEGDILGMVSVRMSTELIETGFHQNRALLIAFAIGTTVLILAGSYLIIRYVIVKPVKHLKDVSEAIASGELNVRSEIQTGDEFEDLSIAFNRMLRNLTSMQDRNRGLISDLDRKVDELARVNMALYESNRLKGDFLSTMSHELRTPLNSIIGFSEVLLNAGNLSDKQHRYAGNIMTSGQQLLALINDVLDLAKAESGKMRFHPETVHAAELCEQLLALHKPAAEKKNVELRLSVPPDLPAVRQDVGKLRQILANLISNAIKFTPEGGRVTLAASVVGGELVLTVEDTGVGIADEEQDSVFDKFRQSANPLTREQGGTGLGLSIVKELTKLLGGDVTLKSELGRGSTFTVRVTTDLKEEPLLAFDLPGEGR</sequence>
<dbReference type="PANTHER" id="PTHR43711:SF31">
    <property type="entry name" value="HISTIDINE KINASE"/>
    <property type="match status" value="1"/>
</dbReference>
<dbReference type="CDD" id="cd00082">
    <property type="entry name" value="HisKA"/>
    <property type="match status" value="1"/>
</dbReference>
<dbReference type="SUPFAM" id="SSF47384">
    <property type="entry name" value="Homodimeric domain of signal transducing histidine kinase"/>
    <property type="match status" value="1"/>
</dbReference>
<dbReference type="SMART" id="SM00304">
    <property type="entry name" value="HAMP"/>
    <property type="match status" value="1"/>
</dbReference>
<evidence type="ECO:0000256" key="5">
    <source>
        <dbReference type="ARBA" id="ARBA00022679"/>
    </source>
</evidence>
<keyword evidence="7" id="KW-0902">Two-component regulatory system</keyword>
<dbReference type="Pfam" id="PF00672">
    <property type="entry name" value="HAMP"/>
    <property type="match status" value="1"/>
</dbReference>
<keyword evidence="5" id="KW-0808">Transferase</keyword>
<dbReference type="InterPro" id="IPR004358">
    <property type="entry name" value="Sig_transdc_His_kin-like_C"/>
</dbReference>
<dbReference type="Gene3D" id="3.30.565.10">
    <property type="entry name" value="Histidine kinase-like ATPase, C-terminal domain"/>
    <property type="match status" value="1"/>
</dbReference>
<dbReference type="InterPro" id="IPR003660">
    <property type="entry name" value="HAMP_dom"/>
</dbReference>
<dbReference type="GO" id="GO:0016020">
    <property type="term" value="C:membrane"/>
    <property type="evidence" value="ECO:0007669"/>
    <property type="project" value="UniProtKB-SubCell"/>
</dbReference>
<protein>
    <recommendedName>
        <fullName evidence="3">histidine kinase</fullName>
        <ecNumber evidence="3">2.7.13.3</ecNumber>
    </recommendedName>
</protein>
<dbReference type="InterPro" id="IPR036890">
    <property type="entry name" value="HATPase_C_sf"/>
</dbReference>
<dbReference type="PRINTS" id="PR00344">
    <property type="entry name" value="BCTRLSENSOR"/>
</dbReference>
<keyword evidence="4" id="KW-0597">Phosphoprotein</keyword>
<evidence type="ECO:0000256" key="8">
    <source>
        <dbReference type="SAM" id="Phobius"/>
    </source>
</evidence>
<evidence type="ECO:0000313" key="11">
    <source>
        <dbReference type="EMBL" id="QEL19730.1"/>
    </source>
</evidence>
<dbReference type="EMBL" id="CP042425">
    <property type="protein sequence ID" value="QEL19730.1"/>
    <property type="molecule type" value="Genomic_DNA"/>
</dbReference>
<dbReference type="PROSITE" id="PS50885">
    <property type="entry name" value="HAMP"/>
    <property type="match status" value="1"/>
</dbReference>
<evidence type="ECO:0000313" key="12">
    <source>
        <dbReference type="Proteomes" id="UP000324974"/>
    </source>
</evidence>
<gene>
    <name evidence="11" type="ORF">PX52LOC_06809</name>
</gene>
<dbReference type="PROSITE" id="PS50109">
    <property type="entry name" value="HIS_KIN"/>
    <property type="match status" value="1"/>
</dbReference>
<accession>A0A5C1ALA8</accession>
<dbReference type="RefSeq" id="WP_149114092.1">
    <property type="nucleotide sequence ID" value="NZ_CP042425.1"/>
</dbReference>
<reference evidence="12" key="1">
    <citation type="submission" date="2019-08" db="EMBL/GenBank/DDBJ databases">
        <title>Limnoglobus roseus gen. nov., sp. nov., a novel freshwater planctomycete with a giant genome from the family Gemmataceae.</title>
        <authorList>
            <person name="Kulichevskaya I.S."/>
            <person name="Naumoff D.G."/>
            <person name="Miroshnikov K."/>
            <person name="Ivanova A."/>
            <person name="Philippov D.A."/>
            <person name="Hakobyan A."/>
            <person name="Rijpstra I.C."/>
            <person name="Sinninghe Damste J.S."/>
            <person name="Liesack W."/>
            <person name="Dedysh S.N."/>
        </authorList>
    </citation>
    <scope>NUCLEOTIDE SEQUENCE [LARGE SCALE GENOMIC DNA]</scope>
    <source>
        <strain evidence="12">PX52</strain>
    </source>
</reference>
<feature type="domain" description="HAMP" evidence="10">
    <location>
        <begin position="219"/>
        <end position="271"/>
    </location>
</feature>
<dbReference type="Pfam" id="PF00512">
    <property type="entry name" value="HisKA"/>
    <property type="match status" value="1"/>
</dbReference>
<dbReference type="CDD" id="cd06225">
    <property type="entry name" value="HAMP"/>
    <property type="match status" value="1"/>
</dbReference>
<keyword evidence="6" id="KW-0418">Kinase</keyword>
<dbReference type="SMART" id="SM00387">
    <property type="entry name" value="HATPase_c"/>
    <property type="match status" value="1"/>
</dbReference>
<evidence type="ECO:0000256" key="7">
    <source>
        <dbReference type="ARBA" id="ARBA00023012"/>
    </source>
</evidence>
<keyword evidence="8" id="KW-0812">Transmembrane</keyword>
<dbReference type="InterPro" id="IPR050736">
    <property type="entry name" value="Sensor_HK_Regulatory"/>
</dbReference>
<dbReference type="InterPro" id="IPR003661">
    <property type="entry name" value="HisK_dim/P_dom"/>
</dbReference>
<keyword evidence="12" id="KW-1185">Reference proteome</keyword>
<evidence type="ECO:0000259" key="9">
    <source>
        <dbReference type="PROSITE" id="PS50109"/>
    </source>
</evidence>
<dbReference type="InterPro" id="IPR003594">
    <property type="entry name" value="HATPase_dom"/>
</dbReference>
<dbReference type="FunFam" id="3.30.565.10:FF:000010">
    <property type="entry name" value="Sensor histidine kinase RcsC"/>
    <property type="match status" value="1"/>
</dbReference>
<evidence type="ECO:0000256" key="3">
    <source>
        <dbReference type="ARBA" id="ARBA00012438"/>
    </source>
</evidence>
<organism evidence="11 12">
    <name type="scientific">Limnoglobus roseus</name>
    <dbReference type="NCBI Taxonomy" id="2598579"/>
    <lineage>
        <taxon>Bacteria</taxon>
        <taxon>Pseudomonadati</taxon>
        <taxon>Planctomycetota</taxon>
        <taxon>Planctomycetia</taxon>
        <taxon>Gemmatales</taxon>
        <taxon>Gemmataceae</taxon>
        <taxon>Limnoglobus</taxon>
    </lineage>
</organism>
<dbReference type="Gene3D" id="6.10.340.10">
    <property type="match status" value="1"/>
</dbReference>
<dbReference type="SUPFAM" id="SSF158472">
    <property type="entry name" value="HAMP domain-like"/>
    <property type="match status" value="1"/>
</dbReference>
<dbReference type="Pfam" id="PF02518">
    <property type="entry name" value="HATPase_c"/>
    <property type="match status" value="1"/>
</dbReference>
<dbReference type="OrthoDB" id="9813394at2"/>
<feature type="domain" description="Histidine kinase" evidence="9">
    <location>
        <begin position="307"/>
        <end position="524"/>
    </location>
</feature>
<feature type="transmembrane region" description="Helical" evidence="8">
    <location>
        <begin position="21"/>
        <end position="39"/>
    </location>
</feature>
<comment type="subcellular location">
    <subcellularLocation>
        <location evidence="2">Membrane</location>
    </subcellularLocation>
</comment>
<dbReference type="InterPro" id="IPR005467">
    <property type="entry name" value="His_kinase_dom"/>
</dbReference>
<evidence type="ECO:0000256" key="1">
    <source>
        <dbReference type="ARBA" id="ARBA00000085"/>
    </source>
</evidence>
<dbReference type="EC" id="2.7.13.3" evidence="3"/>
<dbReference type="PANTHER" id="PTHR43711">
    <property type="entry name" value="TWO-COMPONENT HISTIDINE KINASE"/>
    <property type="match status" value="1"/>
</dbReference>
<comment type="catalytic activity">
    <reaction evidence="1">
        <text>ATP + protein L-histidine = ADP + protein N-phospho-L-histidine.</text>
        <dbReference type="EC" id="2.7.13.3"/>
    </reaction>
</comment>
<name>A0A5C1ALA8_9BACT</name>
<dbReference type="SUPFAM" id="SSF55874">
    <property type="entry name" value="ATPase domain of HSP90 chaperone/DNA topoisomerase II/histidine kinase"/>
    <property type="match status" value="1"/>
</dbReference>
<dbReference type="Gene3D" id="1.10.287.130">
    <property type="match status" value="1"/>
</dbReference>
<feature type="transmembrane region" description="Helical" evidence="8">
    <location>
        <begin position="196"/>
        <end position="217"/>
    </location>
</feature>
<dbReference type="Proteomes" id="UP000324974">
    <property type="component" value="Chromosome"/>
</dbReference>
<dbReference type="AlphaFoldDB" id="A0A5C1ALA8"/>
<dbReference type="InterPro" id="IPR036097">
    <property type="entry name" value="HisK_dim/P_sf"/>
</dbReference>
<dbReference type="SMART" id="SM00388">
    <property type="entry name" value="HisKA"/>
    <property type="match status" value="1"/>
</dbReference>
<dbReference type="Pfam" id="PF11845">
    <property type="entry name" value="Tll0287-like"/>
    <property type="match status" value="1"/>
</dbReference>
<dbReference type="GO" id="GO:0000155">
    <property type="term" value="F:phosphorelay sensor kinase activity"/>
    <property type="evidence" value="ECO:0007669"/>
    <property type="project" value="InterPro"/>
</dbReference>
<dbReference type="InterPro" id="IPR021796">
    <property type="entry name" value="Tll0287-like_dom"/>
</dbReference>
<keyword evidence="8" id="KW-1133">Transmembrane helix</keyword>
<evidence type="ECO:0000256" key="4">
    <source>
        <dbReference type="ARBA" id="ARBA00022553"/>
    </source>
</evidence>
<dbReference type="CDD" id="cd16922">
    <property type="entry name" value="HATPase_EvgS-ArcB-TorS-like"/>
    <property type="match status" value="1"/>
</dbReference>
<dbReference type="KEGG" id="lrs:PX52LOC_06809"/>
<proteinExistence type="predicted"/>